<reference evidence="2 3" key="1">
    <citation type="submission" date="2018-02" db="EMBL/GenBank/DDBJ databases">
        <title>Complete genome of Nitrosopumilus cobalaminigenes HCA1.</title>
        <authorList>
            <person name="Qin W."/>
            <person name="Zheng Y."/>
            <person name="Stahl D.A."/>
        </authorList>
    </citation>
    <scope>NUCLEOTIDE SEQUENCE [LARGE SCALE GENOMIC DNA]</scope>
    <source>
        <strain evidence="2 3">HCA1</strain>
    </source>
</reference>
<dbReference type="AlphaFoldDB" id="A0A7D5R6V8"/>
<evidence type="ECO:0000313" key="3">
    <source>
        <dbReference type="Proteomes" id="UP000509771"/>
    </source>
</evidence>
<protein>
    <submittedName>
        <fullName evidence="2">Uncharacterized protein</fullName>
    </submittedName>
</protein>
<dbReference type="GeneID" id="56058732"/>
<sequence>MGVDEAIKKLEVSNQGLKVILENLDEQLADIRSDPRLEGLVDDLENLFYAYLKTWIKSNTEVLDILNKEKK</sequence>
<keyword evidence="3" id="KW-1185">Reference proteome</keyword>
<gene>
    <name evidence="2" type="ORF">C5F47_01910</name>
</gene>
<dbReference type="OrthoDB" id="1533at2157"/>
<dbReference type="EMBL" id="CP026993">
    <property type="protein sequence ID" value="QLH02403.1"/>
    <property type="molecule type" value="Genomic_DNA"/>
</dbReference>
<evidence type="ECO:0000313" key="2">
    <source>
        <dbReference type="EMBL" id="QLH02403.1"/>
    </source>
</evidence>
<keyword evidence="1" id="KW-0175">Coiled coil</keyword>
<feature type="coiled-coil region" evidence="1">
    <location>
        <begin position="7"/>
        <end position="34"/>
    </location>
</feature>
<accession>A0A7D5R6V8</accession>
<dbReference type="KEGG" id="ncl:C5F47_01910"/>
<name>A0A7D5R6V8_9ARCH</name>
<proteinExistence type="predicted"/>
<evidence type="ECO:0000256" key="1">
    <source>
        <dbReference type="SAM" id="Coils"/>
    </source>
</evidence>
<dbReference type="RefSeq" id="WP_179361236.1">
    <property type="nucleotide sequence ID" value="NZ_CP026993.1"/>
</dbReference>
<dbReference type="Proteomes" id="UP000509771">
    <property type="component" value="Chromosome"/>
</dbReference>
<organism evidence="2 3">
    <name type="scientific">Nitrosopumilus cobalaminigenes</name>
    <dbReference type="NCBI Taxonomy" id="1470066"/>
    <lineage>
        <taxon>Archaea</taxon>
        <taxon>Nitrososphaerota</taxon>
        <taxon>Nitrososphaeria</taxon>
        <taxon>Nitrosopumilales</taxon>
        <taxon>Nitrosopumilaceae</taxon>
        <taxon>Nitrosopumilus</taxon>
    </lineage>
</organism>